<keyword evidence="9" id="KW-1185">Reference proteome</keyword>
<feature type="transmembrane region" description="Helical" evidence="7">
    <location>
        <begin position="325"/>
        <end position="351"/>
    </location>
</feature>
<dbReference type="PROSITE" id="PS50283">
    <property type="entry name" value="NA_SOLUT_SYMP_3"/>
    <property type="match status" value="1"/>
</dbReference>
<feature type="transmembrane region" description="Helical" evidence="7">
    <location>
        <begin position="426"/>
        <end position="448"/>
    </location>
</feature>
<dbReference type="RefSeq" id="WP_193517942.1">
    <property type="nucleotide sequence ID" value="NZ_BMXL01000010.1"/>
</dbReference>
<evidence type="ECO:0000256" key="5">
    <source>
        <dbReference type="ARBA" id="ARBA00023136"/>
    </source>
</evidence>
<dbReference type="GO" id="GO:0005412">
    <property type="term" value="F:D-glucose:sodium symporter activity"/>
    <property type="evidence" value="ECO:0007669"/>
    <property type="project" value="TreeGrafter"/>
</dbReference>
<proteinExistence type="inferred from homology"/>
<feature type="transmembrane region" description="Helical" evidence="7">
    <location>
        <begin position="372"/>
        <end position="395"/>
    </location>
</feature>
<dbReference type="InterPro" id="IPR038377">
    <property type="entry name" value="Na/Glc_symporter_sf"/>
</dbReference>
<dbReference type="Pfam" id="PF00474">
    <property type="entry name" value="SSF"/>
    <property type="match status" value="1"/>
</dbReference>
<dbReference type="NCBIfam" id="TIGR00813">
    <property type="entry name" value="sss"/>
    <property type="match status" value="1"/>
</dbReference>
<comment type="similarity">
    <text evidence="2 6">Belongs to the sodium:solute symporter (SSF) (TC 2.A.21) family.</text>
</comment>
<feature type="transmembrane region" description="Helical" evidence="7">
    <location>
        <begin position="454"/>
        <end position="474"/>
    </location>
</feature>
<keyword evidence="4 7" id="KW-1133">Transmembrane helix</keyword>
<name>A0A919CIA8_9ACTN</name>
<organism evidence="8 9">
    <name type="scientific">Nocardiopsis kunsanensis</name>
    <dbReference type="NCBI Taxonomy" id="141693"/>
    <lineage>
        <taxon>Bacteria</taxon>
        <taxon>Bacillati</taxon>
        <taxon>Actinomycetota</taxon>
        <taxon>Actinomycetes</taxon>
        <taxon>Streptosporangiales</taxon>
        <taxon>Nocardiopsidaceae</taxon>
        <taxon>Nocardiopsis</taxon>
    </lineage>
</organism>
<evidence type="ECO:0000256" key="6">
    <source>
        <dbReference type="RuleBase" id="RU362091"/>
    </source>
</evidence>
<sequence>MPDFTLGPIDLTVLVVFVIAVIAVALWVGRGQEGSESYFLASRSMVWPVVGFSLYATQFSGTQYLGLAGAGFESGIQVWNFEWMATLVLLVFALLILPFYLQSRITTVPEFLERRYDRRARYAFSGFTVVTAMFLDSAGAMFAGSLVMSLLFPEVPLGVHIVIIAVLGGGYVLIGGLKSVMITDTIQGVVLFAAGSALFVMVFAEFGYDWSTLPELAPEGGFTVAPPPDDDLVPWPGIFTGAIWLSFYVWVANHIVVQRVLAAKNIDHGRWGALFAGALQLPVLVILIFPGVLARGLYDPAEVPNSDLVWPALVFDFAPVGLRGLVVAALVFALMSTLDSVLNGAASLVVNDFVKTRNHRFTERQLLSIGRFLVGGFLVVAALWAPVITTFSGIVAYFQSFLGYVTMPLVVVLLGGLFWRRASTAAGVWTLAMVPVGLAAFLVFELLGVGNLQFLYGTGIMFLLSLLVFVAISLSTPAPPAEKLEAVTWSRQNWRQESQELAGTPWYKNYRYMALGLGVVTVCSVLPFV</sequence>
<dbReference type="PANTHER" id="PTHR11819:SF195">
    <property type="entry name" value="SODIUM_GLUCOSE COTRANSPORTER 4"/>
    <property type="match status" value="1"/>
</dbReference>
<evidence type="ECO:0000256" key="1">
    <source>
        <dbReference type="ARBA" id="ARBA00004141"/>
    </source>
</evidence>
<dbReference type="GO" id="GO:0005886">
    <property type="term" value="C:plasma membrane"/>
    <property type="evidence" value="ECO:0007669"/>
    <property type="project" value="TreeGrafter"/>
</dbReference>
<comment type="subcellular location">
    <subcellularLocation>
        <location evidence="1">Membrane</location>
        <topology evidence="1">Multi-pass membrane protein</topology>
    </subcellularLocation>
</comment>
<keyword evidence="3 7" id="KW-0812">Transmembrane</keyword>
<feature type="transmembrane region" description="Helical" evidence="7">
    <location>
        <begin position="271"/>
        <end position="293"/>
    </location>
</feature>
<evidence type="ECO:0000256" key="3">
    <source>
        <dbReference type="ARBA" id="ARBA00022692"/>
    </source>
</evidence>
<evidence type="ECO:0000313" key="9">
    <source>
        <dbReference type="Proteomes" id="UP000654947"/>
    </source>
</evidence>
<feature type="transmembrane region" description="Helical" evidence="7">
    <location>
        <begin position="232"/>
        <end position="251"/>
    </location>
</feature>
<evidence type="ECO:0000313" key="8">
    <source>
        <dbReference type="EMBL" id="GHD25734.1"/>
    </source>
</evidence>
<dbReference type="Gene3D" id="1.20.1730.10">
    <property type="entry name" value="Sodium/glucose cotransporter"/>
    <property type="match status" value="1"/>
</dbReference>
<dbReference type="EMBL" id="BMXL01000010">
    <property type="protein sequence ID" value="GHD25734.1"/>
    <property type="molecule type" value="Genomic_DNA"/>
</dbReference>
<feature type="transmembrane region" description="Helical" evidence="7">
    <location>
        <begin position="189"/>
        <end position="208"/>
    </location>
</feature>
<feature type="transmembrane region" description="Helical" evidence="7">
    <location>
        <begin position="401"/>
        <end position="419"/>
    </location>
</feature>
<reference evidence="8 9" key="1">
    <citation type="journal article" date="2014" name="Int. J. Syst. Evol. Microbiol.">
        <title>Complete genome sequence of Corynebacterium casei LMG S-19264T (=DSM 44701T), isolated from a smear-ripened cheese.</title>
        <authorList>
            <consortium name="US DOE Joint Genome Institute (JGI-PGF)"/>
            <person name="Walter F."/>
            <person name="Albersmeier A."/>
            <person name="Kalinowski J."/>
            <person name="Ruckert C."/>
        </authorList>
    </citation>
    <scope>NUCLEOTIDE SEQUENCE [LARGE SCALE GENOMIC DNA]</scope>
    <source>
        <strain evidence="8 9">KCTC 19473</strain>
    </source>
</reference>
<protein>
    <submittedName>
        <fullName evidence="8">Sodium/glucose cotransporter 2</fullName>
    </submittedName>
</protein>
<evidence type="ECO:0000256" key="4">
    <source>
        <dbReference type="ARBA" id="ARBA00022989"/>
    </source>
</evidence>
<dbReference type="AlphaFoldDB" id="A0A919CIA8"/>
<feature type="transmembrane region" description="Helical" evidence="7">
    <location>
        <begin position="157"/>
        <end position="177"/>
    </location>
</feature>
<dbReference type="InterPro" id="IPR001734">
    <property type="entry name" value="Na/solute_symporter"/>
</dbReference>
<dbReference type="PANTHER" id="PTHR11819">
    <property type="entry name" value="SOLUTE CARRIER FAMILY 5"/>
    <property type="match status" value="1"/>
</dbReference>
<evidence type="ECO:0000256" key="7">
    <source>
        <dbReference type="SAM" id="Phobius"/>
    </source>
</evidence>
<evidence type="ECO:0000256" key="2">
    <source>
        <dbReference type="ARBA" id="ARBA00006434"/>
    </source>
</evidence>
<feature type="transmembrane region" description="Helical" evidence="7">
    <location>
        <begin position="6"/>
        <end position="28"/>
    </location>
</feature>
<comment type="caution">
    <text evidence="8">The sequence shown here is derived from an EMBL/GenBank/DDBJ whole genome shotgun (WGS) entry which is preliminary data.</text>
</comment>
<feature type="transmembrane region" description="Helical" evidence="7">
    <location>
        <begin position="40"/>
        <end position="61"/>
    </location>
</feature>
<accession>A0A919CIA8</accession>
<gene>
    <name evidence="8" type="ORF">GCM10007147_23120</name>
</gene>
<keyword evidence="5 7" id="KW-0472">Membrane</keyword>
<dbReference type="Proteomes" id="UP000654947">
    <property type="component" value="Unassembled WGS sequence"/>
</dbReference>
<feature type="transmembrane region" description="Helical" evidence="7">
    <location>
        <begin position="81"/>
        <end position="101"/>
    </location>
</feature>
<feature type="transmembrane region" description="Helical" evidence="7">
    <location>
        <begin position="122"/>
        <end position="151"/>
    </location>
</feature>